<keyword evidence="3" id="KW-1185">Reference proteome</keyword>
<reference evidence="2 3" key="1">
    <citation type="submission" date="2014-09" db="EMBL/GenBank/DDBJ databases">
        <title>Vibrio maritimus JCM 19240. (C210) whole genome shotgun sequence.</title>
        <authorList>
            <person name="Sawabe T."/>
            <person name="Meirelles P."/>
            <person name="Nakanishi M."/>
            <person name="Sayaka M."/>
            <person name="Hattori M."/>
            <person name="Ohkuma M."/>
        </authorList>
    </citation>
    <scope>NUCLEOTIDE SEQUENCE [LARGE SCALE GENOMIC DNA]</scope>
    <source>
        <strain evidence="2 3">JCM 19240</strain>
    </source>
</reference>
<evidence type="ECO:0000256" key="1">
    <source>
        <dbReference type="SAM" id="SignalP"/>
    </source>
</evidence>
<feature type="chain" id="PRO_5001863583" evidence="1">
    <location>
        <begin position="25"/>
        <end position="120"/>
    </location>
</feature>
<dbReference type="AlphaFoldDB" id="A0A090T1L2"/>
<name>A0A090T1L2_9VIBR</name>
<protein>
    <submittedName>
        <fullName evidence="2">Putative outer membrane lipoprotein</fullName>
    </submittedName>
</protein>
<proteinExistence type="predicted"/>
<dbReference type="EMBL" id="BBMT01000002">
    <property type="protein sequence ID" value="GAL33018.1"/>
    <property type="molecule type" value="Genomic_DNA"/>
</dbReference>
<evidence type="ECO:0000313" key="3">
    <source>
        <dbReference type="Proteomes" id="UP000029224"/>
    </source>
</evidence>
<keyword evidence="2" id="KW-0449">Lipoprotein</keyword>
<gene>
    <name evidence="2" type="ORF">JCM19240_6450</name>
</gene>
<dbReference type="Pfam" id="PF13698">
    <property type="entry name" value="DUF4156"/>
    <property type="match status" value="1"/>
</dbReference>
<accession>A0A090T1L2</accession>
<dbReference type="Proteomes" id="UP000029224">
    <property type="component" value="Unassembled WGS sequence"/>
</dbReference>
<feature type="signal peptide" evidence="1">
    <location>
        <begin position="1"/>
        <end position="24"/>
    </location>
</feature>
<reference evidence="2 3" key="2">
    <citation type="submission" date="2014-09" db="EMBL/GenBank/DDBJ databases">
        <authorList>
            <consortium name="NBRP consortium"/>
            <person name="Sawabe T."/>
            <person name="Meirelles P."/>
            <person name="Nakanishi M."/>
            <person name="Sayaka M."/>
            <person name="Hattori M."/>
            <person name="Ohkuma M."/>
        </authorList>
    </citation>
    <scope>NUCLEOTIDE SEQUENCE [LARGE SCALE GENOMIC DNA]</scope>
    <source>
        <strain evidence="2 3">JCM 19240</strain>
    </source>
</reference>
<dbReference type="PROSITE" id="PS51257">
    <property type="entry name" value="PROKAR_LIPOPROTEIN"/>
    <property type="match status" value="1"/>
</dbReference>
<comment type="caution">
    <text evidence="2">The sequence shown here is derived from an EMBL/GenBank/DDBJ whole genome shotgun (WGS) entry which is preliminary data.</text>
</comment>
<sequence length="120" mass="13033">MLHFKRTFGFWVAVALLLSGCAQPFNQLQSEQAAQVEMRLDASVDVSDCEWKGDVTGSEGYWYTYLFFKNDSLTQGAVNGIKNHAAALGGDTVLLLSPVYFSTSVTLFGSAIVAKNKAEA</sequence>
<dbReference type="OrthoDB" id="6265533at2"/>
<evidence type="ECO:0000313" key="2">
    <source>
        <dbReference type="EMBL" id="GAL33018.1"/>
    </source>
</evidence>
<keyword evidence="1" id="KW-0732">Signal</keyword>
<dbReference type="InterPro" id="IPR025294">
    <property type="entry name" value="DUF4156"/>
</dbReference>
<organism evidence="2 3">
    <name type="scientific">Vibrio maritimus</name>
    <dbReference type="NCBI Taxonomy" id="990268"/>
    <lineage>
        <taxon>Bacteria</taxon>
        <taxon>Pseudomonadati</taxon>
        <taxon>Pseudomonadota</taxon>
        <taxon>Gammaproteobacteria</taxon>
        <taxon>Vibrionales</taxon>
        <taxon>Vibrionaceae</taxon>
        <taxon>Vibrio</taxon>
    </lineage>
</organism>